<dbReference type="InterPro" id="IPR004481">
    <property type="entry name" value="K/Na/Ca-exchanger"/>
</dbReference>
<feature type="transmembrane region" description="Helical" evidence="5">
    <location>
        <begin position="133"/>
        <end position="156"/>
    </location>
</feature>
<dbReference type="GeneID" id="39847432"/>
<dbReference type="InterPro" id="IPR004837">
    <property type="entry name" value="NaCa_Exmemb"/>
</dbReference>
<dbReference type="Proteomes" id="UP000296706">
    <property type="component" value="Chromosome"/>
</dbReference>
<evidence type="ECO:0000256" key="2">
    <source>
        <dbReference type="ARBA" id="ARBA00022692"/>
    </source>
</evidence>
<feature type="transmembrane region" description="Helical" evidence="5">
    <location>
        <begin position="263"/>
        <end position="282"/>
    </location>
</feature>
<feature type="transmembrane region" description="Helical" evidence="5">
    <location>
        <begin position="38"/>
        <end position="59"/>
    </location>
</feature>
<evidence type="ECO:0000313" key="8">
    <source>
        <dbReference type="Proteomes" id="UP000296706"/>
    </source>
</evidence>
<dbReference type="RefSeq" id="WP_049995587.1">
    <property type="nucleotide sequence ID" value="NZ_CP031310.1"/>
</dbReference>
<feature type="transmembrane region" description="Helical" evidence="5">
    <location>
        <begin position="71"/>
        <end position="97"/>
    </location>
</feature>
<feature type="transmembrane region" description="Helical" evidence="5">
    <location>
        <begin position="236"/>
        <end position="257"/>
    </location>
</feature>
<dbReference type="GO" id="GO:0005886">
    <property type="term" value="C:plasma membrane"/>
    <property type="evidence" value="ECO:0007669"/>
    <property type="project" value="TreeGrafter"/>
</dbReference>
<dbReference type="PANTHER" id="PTHR10846:SF8">
    <property type="entry name" value="INNER MEMBRANE PROTEIN YRBG"/>
    <property type="match status" value="1"/>
</dbReference>
<dbReference type="STRING" id="1457250.GCA_000755225_00254"/>
<organism evidence="7 8">
    <name type="scientific">Halapricum salinum</name>
    <dbReference type="NCBI Taxonomy" id="1457250"/>
    <lineage>
        <taxon>Archaea</taxon>
        <taxon>Methanobacteriati</taxon>
        <taxon>Methanobacteriota</taxon>
        <taxon>Stenosarchaea group</taxon>
        <taxon>Halobacteria</taxon>
        <taxon>Halobacteriales</taxon>
        <taxon>Haloarculaceae</taxon>
        <taxon>Halapricum</taxon>
    </lineage>
</organism>
<feature type="transmembrane region" description="Helical" evidence="5">
    <location>
        <begin position="6"/>
        <end position="26"/>
    </location>
</feature>
<accession>A0A4D6HB34</accession>
<evidence type="ECO:0000259" key="6">
    <source>
        <dbReference type="Pfam" id="PF01699"/>
    </source>
</evidence>
<keyword evidence="2 5" id="KW-0812">Transmembrane</keyword>
<dbReference type="Gene3D" id="6.10.280.80">
    <property type="entry name" value="NCX, peripheral helical region"/>
    <property type="match status" value="1"/>
</dbReference>
<dbReference type="Pfam" id="PF01699">
    <property type="entry name" value="Na_Ca_ex"/>
    <property type="match status" value="2"/>
</dbReference>
<evidence type="ECO:0000256" key="5">
    <source>
        <dbReference type="SAM" id="Phobius"/>
    </source>
</evidence>
<gene>
    <name evidence="7" type="ORF">DV733_06170</name>
</gene>
<comment type="subcellular location">
    <subcellularLocation>
        <location evidence="1">Membrane</location>
        <topology evidence="1">Multi-pass membrane protein</topology>
    </subcellularLocation>
</comment>
<name>A0A4D6HB34_9EURY</name>
<dbReference type="OrthoDB" id="142185at2157"/>
<dbReference type="EMBL" id="CP031310">
    <property type="protein sequence ID" value="QCC50855.1"/>
    <property type="molecule type" value="Genomic_DNA"/>
</dbReference>
<feature type="domain" description="Sodium/calcium exchanger membrane region" evidence="6">
    <location>
        <begin position="171"/>
        <end position="298"/>
    </location>
</feature>
<feature type="transmembrane region" description="Helical" evidence="5">
    <location>
        <begin position="109"/>
        <end position="127"/>
    </location>
</feature>
<dbReference type="NCBIfam" id="TIGR00367">
    <property type="entry name" value="calcium/sodium antiporter"/>
    <property type="match status" value="1"/>
</dbReference>
<evidence type="ECO:0000256" key="1">
    <source>
        <dbReference type="ARBA" id="ARBA00004141"/>
    </source>
</evidence>
<reference evidence="7 8" key="1">
    <citation type="journal article" date="2019" name="Nat. Commun.">
        <title>A new type of DNA phosphorothioation-based antiviral system in archaea.</title>
        <authorList>
            <person name="Xiong L."/>
            <person name="Liu S."/>
            <person name="Chen S."/>
            <person name="Xiao Y."/>
            <person name="Zhu B."/>
            <person name="Gao Y."/>
            <person name="Zhang Y."/>
            <person name="Chen B."/>
            <person name="Luo J."/>
            <person name="Deng Z."/>
            <person name="Chen X."/>
            <person name="Wang L."/>
            <person name="Chen S."/>
        </authorList>
    </citation>
    <scope>NUCLEOTIDE SEQUENCE [LARGE SCALE GENOMIC DNA]</scope>
    <source>
        <strain evidence="7 8">CBA1105</strain>
    </source>
</reference>
<evidence type="ECO:0000256" key="3">
    <source>
        <dbReference type="ARBA" id="ARBA00022989"/>
    </source>
</evidence>
<keyword evidence="3 5" id="KW-1133">Transmembrane helix</keyword>
<evidence type="ECO:0000256" key="4">
    <source>
        <dbReference type="ARBA" id="ARBA00023136"/>
    </source>
</evidence>
<dbReference type="InterPro" id="IPR044880">
    <property type="entry name" value="NCX_ion-bd_dom_sf"/>
</dbReference>
<dbReference type="GO" id="GO:0005262">
    <property type="term" value="F:calcium channel activity"/>
    <property type="evidence" value="ECO:0007669"/>
    <property type="project" value="TreeGrafter"/>
</dbReference>
<feature type="transmembrane region" description="Helical" evidence="5">
    <location>
        <begin position="168"/>
        <end position="186"/>
    </location>
</feature>
<feature type="transmembrane region" description="Helical" evidence="5">
    <location>
        <begin position="201"/>
        <end position="224"/>
    </location>
</feature>
<evidence type="ECO:0000313" key="7">
    <source>
        <dbReference type="EMBL" id="QCC50855.1"/>
    </source>
</evidence>
<dbReference type="AlphaFoldDB" id="A0A4D6HB34"/>
<proteinExistence type="predicted"/>
<protein>
    <submittedName>
        <fullName evidence="7">Sodium:calcium antiporter</fullName>
    </submittedName>
</protein>
<keyword evidence="8" id="KW-1185">Reference proteome</keyword>
<dbReference type="KEGG" id="hsn:DV733_06170"/>
<sequence length="308" mass="31277">MAPLALETVIVLATIGGLWLGARLLVDGASALAARLGVSRLVIGLTVVAFGTSMPEFAVTTEAALAGRGDIAVGNVVGSNVFNLGFVLGITALLGTLDRTRRLVHRDGFVLVLASIALLVVLWDGQLSRLEGGVFMAGLVAYLLVLVRSGAIATVAEPADPTNPAVDAARLAGGLVFVVVSARLLIDSASTIAAAAGISEWAIGVTVVAAGTSTPELVTALVAARRGQSGLSVGSLLGSDLFNVLGVLGLAGLLQPLAVSSEATWSVVWLLGTVLLVVALLWTGRQLTRLEGAALLVLAGIRWAINLV</sequence>
<keyword evidence="4 5" id="KW-0472">Membrane</keyword>
<dbReference type="GO" id="GO:0006874">
    <property type="term" value="P:intracellular calcium ion homeostasis"/>
    <property type="evidence" value="ECO:0007669"/>
    <property type="project" value="TreeGrafter"/>
</dbReference>
<dbReference type="GO" id="GO:0008273">
    <property type="term" value="F:calcium, potassium:sodium antiporter activity"/>
    <property type="evidence" value="ECO:0007669"/>
    <property type="project" value="TreeGrafter"/>
</dbReference>
<dbReference type="PANTHER" id="PTHR10846">
    <property type="entry name" value="SODIUM/POTASSIUM/CALCIUM EXCHANGER"/>
    <property type="match status" value="1"/>
</dbReference>
<dbReference type="Gene3D" id="1.20.1420.30">
    <property type="entry name" value="NCX, central ion-binding region"/>
    <property type="match status" value="1"/>
</dbReference>
<feature type="domain" description="Sodium/calcium exchanger membrane region" evidence="6">
    <location>
        <begin position="8"/>
        <end position="146"/>
    </location>
</feature>